<dbReference type="EMBL" id="BPRE01000001">
    <property type="protein sequence ID" value="GJE74031.1"/>
    <property type="molecule type" value="Genomic_DNA"/>
</dbReference>
<keyword evidence="3" id="KW-1185">Reference proteome</keyword>
<protein>
    <recommendedName>
        <fullName evidence="4">DUF3313 domain-containing protein</fullName>
    </recommendedName>
</protein>
<reference evidence="2" key="2">
    <citation type="submission" date="2021-08" db="EMBL/GenBank/DDBJ databases">
        <authorList>
            <person name="Tani A."/>
            <person name="Ola A."/>
            <person name="Ogura Y."/>
            <person name="Katsura K."/>
            <person name="Hayashi T."/>
        </authorList>
    </citation>
    <scope>NUCLEOTIDE SEQUENCE</scope>
    <source>
        <strain evidence="2">DSM 14458</strain>
    </source>
</reference>
<gene>
    <name evidence="2" type="ORF">BGCPKDLD_0598</name>
</gene>
<evidence type="ECO:0008006" key="4">
    <source>
        <dbReference type="Google" id="ProtNLM"/>
    </source>
</evidence>
<dbReference type="PROSITE" id="PS51257">
    <property type="entry name" value="PROKAR_LIPOPROTEIN"/>
    <property type="match status" value="1"/>
</dbReference>
<dbReference type="RefSeq" id="WP_137831644.1">
    <property type="nucleotide sequence ID" value="NZ_BPRE01000001.1"/>
</dbReference>
<reference evidence="2" key="1">
    <citation type="journal article" date="2021" name="Front. Microbiol.">
        <title>Comprehensive Comparative Genomics and Phenotyping of Methylobacterium Species.</title>
        <authorList>
            <person name="Alessa O."/>
            <person name="Ogura Y."/>
            <person name="Fujitani Y."/>
            <person name="Takami H."/>
            <person name="Hayashi T."/>
            <person name="Sahin N."/>
            <person name="Tani A."/>
        </authorList>
    </citation>
    <scope>NUCLEOTIDE SEQUENCE</scope>
    <source>
        <strain evidence="2">DSM 14458</strain>
    </source>
</reference>
<feature type="chain" id="PRO_5045436514" description="DUF3313 domain-containing protein" evidence="1">
    <location>
        <begin position="21"/>
        <end position="201"/>
    </location>
</feature>
<proteinExistence type="predicted"/>
<sequence>MFRFPLAVALLLAVGLSACVTVTPNTLSPQEAADLKVVGLEVVVPPEARIDWSSAEDDYLRDRKLSQTDPALTATPEARAHLRSLATARLKAKLVRVLAERPPGTRPVRLVATVLLIDIPSAARRIVIGGYPTITAHIDVIDARTGAQLTTYRGAVGRKYAGQGVGGVLGDALLQSMGADDLFDRAAEDYAEGFGNWLAHR</sequence>
<accession>A0ABQ4UPF1</accession>
<evidence type="ECO:0000313" key="2">
    <source>
        <dbReference type="EMBL" id="GJE74031.1"/>
    </source>
</evidence>
<evidence type="ECO:0000313" key="3">
    <source>
        <dbReference type="Proteomes" id="UP001055093"/>
    </source>
</evidence>
<dbReference type="Proteomes" id="UP001055093">
    <property type="component" value="Unassembled WGS sequence"/>
</dbReference>
<evidence type="ECO:0000256" key="1">
    <source>
        <dbReference type="SAM" id="SignalP"/>
    </source>
</evidence>
<comment type="caution">
    <text evidence="2">The sequence shown here is derived from an EMBL/GenBank/DDBJ whole genome shotgun (WGS) entry which is preliminary data.</text>
</comment>
<feature type="signal peptide" evidence="1">
    <location>
        <begin position="1"/>
        <end position="20"/>
    </location>
</feature>
<keyword evidence="1" id="KW-0732">Signal</keyword>
<organism evidence="2 3">
    <name type="scientific">Methylorubrum suomiense</name>
    <dbReference type="NCBI Taxonomy" id="144191"/>
    <lineage>
        <taxon>Bacteria</taxon>
        <taxon>Pseudomonadati</taxon>
        <taxon>Pseudomonadota</taxon>
        <taxon>Alphaproteobacteria</taxon>
        <taxon>Hyphomicrobiales</taxon>
        <taxon>Methylobacteriaceae</taxon>
        <taxon>Methylorubrum</taxon>
    </lineage>
</organism>
<name>A0ABQ4UPF1_9HYPH</name>